<protein>
    <submittedName>
        <fullName evidence="2">Uncharacterized protein</fullName>
    </submittedName>
</protein>
<feature type="chain" id="PRO_5041279953" evidence="1">
    <location>
        <begin position="18"/>
        <end position="101"/>
    </location>
</feature>
<evidence type="ECO:0000313" key="3">
    <source>
        <dbReference type="Proteomes" id="UP001176961"/>
    </source>
</evidence>
<dbReference type="Proteomes" id="UP001176961">
    <property type="component" value="Unassembled WGS sequence"/>
</dbReference>
<proteinExistence type="predicted"/>
<dbReference type="PANTHER" id="PTHR37959">
    <property type="entry name" value="PROTEIN CBG15758"/>
    <property type="match status" value="1"/>
</dbReference>
<feature type="signal peptide" evidence="1">
    <location>
        <begin position="1"/>
        <end position="17"/>
    </location>
</feature>
<dbReference type="PANTHER" id="PTHR37959:SF1">
    <property type="entry name" value="SECRETED PROTEIN"/>
    <property type="match status" value="1"/>
</dbReference>
<dbReference type="AlphaFoldDB" id="A0AA36HBH2"/>
<comment type="caution">
    <text evidence="2">The sequence shown here is derived from an EMBL/GenBank/DDBJ whole genome shotgun (WGS) entry which is preliminary data.</text>
</comment>
<keyword evidence="1" id="KW-0732">Signal</keyword>
<evidence type="ECO:0000313" key="2">
    <source>
        <dbReference type="EMBL" id="CAJ0606953.1"/>
    </source>
</evidence>
<dbReference type="EMBL" id="CATQJL010000316">
    <property type="protein sequence ID" value="CAJ0606953.1"/>
    <property type="molecule type" value="Genomic_DNA"/>
</dbReference>
<organism evidence="2 3">
    <name type="scientific">Cylicocyclus nassatus</name>
    <name type="common">Nematode worm</name>
    <dbReference type="NCBI Taxonomy" id="53992"/>
    <lineage>
        <taxon>Eukaryota</taxon>
        <taxon>Metazoa</taxon>
        <taxon>Ecdysozoa</taxon>
        <taxon>Nematoda</taxon>
        <taxon>Chromadorea</taxon>
        <taxon>Rhabditida</taxon>
        <taxon>Rhabditina</taxon>
        <taxon>Rhabditomorpha</taxon>
        <taxon>Strongyloidea</taxon>
        <taxon>Strongylidae</taxon>
        <taxon>Cylicocyclus</taxon>
    </lineage>
</organism>
<accession>A0AA36HBH2</accession>
<evidence type="ECO:0000256" key="1">
    <source>
        <dbReference type="SAM" id="SignalP"/>
    </source>
</evidence>
<gene>
    <name evidence="2" type="ORF">CYNAS_LOCUS18936</name>
</gene>
<sequence>MLFVVSLTISAIVCAQAQSQPTPQNGLRCGFSCTRTANFTGSIDGVMTTATCTVDGMNPRDRCEGCCQARALAAGLTAFDGAGFPSNNGHDCVCCIYNACK</sequence>
<name>A0AA36HBH2_CYLNA</name>
<keyword evidence="3" id="KW-1185">Reference proteome</keyword>
<reference evidence="2" key="1">
    <citation type="submission" date="2023-07" db="EMBL/GenBank/DDBJ databases">
        <authorList>
            <consortium name="CYATHOMIX"/>
        </authorList>
    </citation>
    <scope>NUCLEOTIDE SEQUENCE</scope>
    <source>
        <strain evidence="2">N/A</strain>
    </source>
</reference>